<accession>A0A9P6AGS2</accession>
<comment type="similarity">
    <text evidence="2">Belongs to the class-I pyridoxal-phosphate-dependent aminotransferase family.</text>
</comment>
<protein>
    <submittedName>
        <fullName evidence="6">Uncharacterized protein</fullName>
    </submittedName>
</protein>
<dbReference type="PANTHER" id="PTHR46383">
    <property type="entry name" value="ASPARTATE AMINOTRANSFERASE"/>
    <property type="match status" value="1"/>
</dbReference>
<dbReference type="PANTHER" id="PTHR46383:SF1">
    <property type="entry name" value="ASPARTATE AMINOTRANSFERASE"/>
    <property type="match status" value="1"/>
</dbReference>
<organism evidence="6 7">
    <name type="scientific">Hydnum rufescens UP504</name>
    <dbReference type="NCBI Taxonomy" id="1448309"/>
    <lineage>
        <taxon>Eukaryota</taxon>
        <taxon>Fungi</taxon>
        <taxon>Dikarya</taxon>
        <taxon>Basidiomycota</taxon>
        <taxon>Agaricomycotina</taxon>
        <taxon>Agaricomycetes</taxon>
        <taxon>Cantharellales</taxon>
        <taxon>Hydnaceae</taxon>
        <taxon>Hydnum</taxon>
    </lineage>
</organism>
<evidence type="ECO:0000313" key="7">
    <source>
        <dbReference type="Proteomes" id="UP000886523"/>
    </source>
</evidence>
<keyword evidence="5" id="KW-0663">Pyridoxal phosphate</keyword>
<evidence type="ECO:0000256" key="4">
    <source>
        <dbReference type="ARBA" id="ARBA00022679"/>
    </source>
</evidence>
<evidence type="ECO:0000256" key="1">
    <source>
        <dbReference type="ARBA" id="ARBA00001933"/>
    </source>
</evidence>
<dbReference type="AlphaFoldDB" id="A0A9P6AGS2"/>
<dbReference type="Proteomes" id="UP000886523">
    <property type="component" value="Unassembled WGS sequence"/>
</dbReference>
<dbReference type="EMBL" id="MU129182">
    <property type="protein sequence ID" value="KAF9504974.1"/>
    <property type="molecule type" value="Genomic_DNA"/>
</dbReference>
<sequence length="270" mass="29963">MEAHEYAPTMSVEKFREVVANSDNIENHQGKESKYTYENVCIVPGGPISLSRVAAVIGDVYVGHQVPKYTTYSEPGEYLDKLVHLCKPHMTIILDEVEHAVYSHSILDVNEDSVVIIDGLTKNLTPSWRTCWVIGPKNLISTLSQSEMGLPVKTLPVATFYIWLDLSNLPNPLNNGLTFFKVLLKEKTVVIPGIFFKASSCRPQQGCMFFFLPAGLDTIKRVLEWAQEEGIITFGHSSISGPREPVSYTTEGLVFLQKDVAVAGFILAAE</sequence>
<dbReference type="Gene3D" id="3.40.640.10">
    <property type="entry name" value="Type I PLP-dependent aspartate aminotransferase-like (Major domain)"/>
    <property type="match status" value="1"/>
</dbReference>
<dbReference type="InterPro" id="IPR015424">
    <property type="entry name" value="PyrdxlP-dep_Trfase"/>
</dbReference>
<reference evidence="6" key="1">
    <citation type="journal article" date="2020" name="Nat. Commun.">
        <title>Large-scale genome sequencing of mycorrhizal fungi provides insights into the early evolution of symbiotic traits.</title>
        <authorList>
            <person name="Miyauchi S."/>
            <person name="Kiss E."/>
            <person name="Kuo A."/>
            <person name="Drula E."/>
            <person name="Kohler A."/>
            <person name="Sanchez-Garcia M."/>
            <person name="Morin E."/>
            <person name="Andreopoulos B."/>
            <person name="Barry K.W."/>
            <person name="Bonito G."/>
            <person name="Buee M."/>
            <person name="Carver A."/>
            <person name="Chen C."/>
            <person name="Cichocki N."/>
            <person name="Clum A."/>
            <person name="Culley D."/>
            <person name="Crous P.W."/>
            <person name="Fauchery L."/>
            <person name="Girlanda M."/>
            <person name="Hayes R.D."/>
            <person name="Keri Z."/>
            <person name="LaButti K."/>
            <person name="Lipzen A."/>
            <person name="Lombard V."/>
            <person name="Magnuson J."/>
            <person name="Maillard F."/>
            <person name="Murat C."/>
            <person name="Nolan M."/>
            <person name="Ohm R.A."/>
            <person name="Pangilinan J."/>
            <person name="Pereira M.F."/>
            <person name="Perotto S."/>
            <person name="Peter M."/>
            <person name="Pfister S."/>
            <person name="Riley R."/>
            <person name="Sitrit Y."/>
            <person name="Stielow J.B."/>
            <person name="Szollosi G."/>
            <person name="Zifcakova L."/>
            <person name="Stursova M."/>
            <person name="Spatafora J.W."/>
            <person name="Tedersoo L."/>
            <person name="Vaario L.M."/>
            <person name="Yamada A."/>
            <person name="Yan M."/>
            <person name="Wang P."/>
            <person name="Xu J."/>
            <person name="Bruns T."/>
            <person name="Baldrian P."/>
            <person name="Vilgalys R."/>
            <person name="Dunand C."/>
            <person name="Henrissat B."/>
            <person name="Grigoriev I.V."/>
            <person name="Hibbett D."/>
            <person name="Nagy L.G."/>
            <person name="Martin F.M."/>
        </authorList>
    </citation>
    <scope>NUCLEOTIDE SEQUENCE</scope>
    <source>
        <strain evidence="6">UP504</strain>
    </source>
</reference>
<keyword evidence="7" id="KW-1185">Reference proteome</keyword>
<evidence type="ECO:0000313" key="6">
    <source>
        <dbReference type="EMBL" id="KAF9504974.1"/>
    </source>
</evidence>
<comment type="cofactor">
    <cofactor evidence="1">
        <name>pyridoxal 5'-phosphate</name>
        <dbReference type="ChEBI" id="CHEBI:597326"/>
    </cofactor>
</comment>
<keyword evidence="3" id="KW-0032">Aminotransferase</keyword>
<dbReference type="GO" id="GO:0006520">
    <property type="term" value="P:amino acid metabolic process"/>
    <property type="evidence" value="ECO:0007669"/>
    <property type="project" value="InterPro"/>
</dbReference>
<dbReference type="OrthoDB" id="2108at2759"/>
<keyword evidence="4" id="KW-0808">Transferase</keyword>
<evidence type="ECO:0000256" key="2">
    <source>
        <dbReference type="ARBA" id="ARBA00007441"/>
    </source>
</evidence>
<comment type="caution">
    <text evidence="6">The sequence shown here is derived from an EMBL/GenBank/DDBJ whole genome shotgun (WGS) entry which is preliminary data.</text>
</comment>
<dbReference type="GO" id="GO:0008483">
    <property type="term" value="F:transaminase activity"/>
    <property type="evidence" value="ECO:0007669"/>
    <property type="project" value="UniProtKB-KW"/>
</dbReference>
<evidence type="ECO:0000256" key="3">
    <source>
        <dbReference type="ARBA" id="ARBA00022576"/>
    </source>
</evidence>
<dbReference type="SUPFAM" id="SSF53383">
    <property type="entry name" value="PLP-dependent transferases"/>
    <property type="match status" value="1"/>
</dbReference>
<evidence type="ECO:0000256" key="5">
    <source>
        <dbReference type="ARBA" id="ARBA00022898"/>
    </source>
</evidence>
<proteinExistence type="inferred from homology"/>
<name>A0A9P6AGS2_9AGAM</name>
<gene>
    <name evidence="6" type="ORF">BS47DRAFT_1437509</name>
</gene>
<dbReference type="InterPro" id="IPR015421">
    <property type="entry name" value="PyrdxlP-dep_Trfase_major"/>
</dbReference>
<dbReference type="InterPro" id="IPR050596">
    <property type="entry name" value="AspAT/PAT-like"/>
</dbReference>